<feature type="domain" description="UspA" evidence="2">
    <location>
        <begin position="152"/>
        <end position="290"/>
    </location>
</feature>
<dbReference type="PANTHER" id="PTHR46553:SF3">
    <property type="entry name" value="ADENINE NUCLEOTIDE ALPHA HYDROLASES-LIKE SUPERFAMILY PROTEIN"/>
    <property type="match status" value="1"/>
</dbReference>
<comment type="caution">
    <text evidence="3">The sequence shown here is derived from an EMBL/GenBank/DDBJ whole genome shotgun (WGS) entry which is preliminary data.</text>
</comment>
<dbReference type="Proteomes" id="UP000653308">
    <property type="component" value="Unassembled WGS sequence"/>
</dbReference>
<dbReference type="InterPro" id="IPR006015">
    <property type="entry name" value="Universal_stress_UspA"/>
</dbReference>
<dbReference type="RefSeq" id="WP_190197573.1">
    <property type="nucleotide sequence ID" value="NZ_BMWE01000005.1"/>
</dbReference>
<gene>
    <name evidence="3" type="ORF">GCM10010384_22210</name>
</gene>
<dbReference type="Gene3D" id="3.40.50.620">
    <property type="entry name" value="HUPs"/>
    <property type="match status" value="2"/>
</dbReference>
<dbReference type="SUPFAM" id="SSF52402">
    <property type="entry name" value="Adenine nucleotide alpha hydrolases-like"/>
    <property type="match status" value="2"/>
</dbReference>
<dbReference type="InterPro" id="IPR014729">
    <property type="entry name" value="Rossmann-like_a/b/a_fold"/>
</dbReference>
<feature type="domain" description="UspA" evidence="2">
    <location>
        <begin position="3"/>
        <end position="138"/>
    </location>
</feature>
<sequence>MDRPLVVGVDGSEPSLRAVDWAADEAALRGVPLRVVYASLWERYERAVFASGPESSEQVVTDVLAVTAARRARRRAPGLKVTSEVVPEGPVPVLRRASREASALVVGYRGRGGAAELLLGSVSLAVAGHADGPVIVVRGDHDDQAGTGRRGRRVVVGVPADPADSEAVRFAFREASRRGVPLEAVRAWHRPAHDSTDQPPFTGDPASVQRRHADEALESGLRAPAGECPSVEVRRRLVEGHARTVLLDASADAALLVVGARRPSGHFGLHIGRVTHAVLHHAACPVAVVPERG</sequence>
<dbReference type="InterPro" id="IPR006016">
    <property type="entry name" value="UspA"/>
</dbReference>
<evidence type="ECO:0000313" key="3">
    <source>
        <dbReference type="EMBL" id="GGY15853.1"/>
    </source>
</evidence>
<protein>
    <submittedName>
        <fullName evidence="3">Universal stress protein</fullName>
    </submittedName>
</protein>
<dbReference type="PANTHER" id="PTHR46553">
    <property type="entry name" value="ADENINE NUCLEOTIDE ALPHA HYDROLASES-LIKE SUPERFAMILY PROTEIN"/>
    <property type="match status" value="1"/>
</dbReference>
<dbReference type="Pfam" id="PF00582">
    <property type="entry name" value="Usp"/>
    <property type="match status" value="2"/>
</dbReference>
<reference evidence="4" key="1">
    <citation type="journal article" date="2019" name="Int. J. Syst. Evol. Microbiol.">
        <title>The Global Catalogue of Microorganisms (GCM) 10K type strain sequencing project: providing services to taxonomists for standard genome sequencing and annotation.</title>
        <authorList>
            <consortium name="The Broad Institute Genomics Platform"/>
            <consortium name="The Broad Institute Genome Sequencing Center for Infectious Disease"/>
            <person name="Wu L."/>
            <person name="Ma J."/>
        </authorList>
    </citation>
    <scope>NUCLEOTIDE SEQUENCE [LARGE SCALE GENOMIC DNA]</scope>
    <source>
        <strain evidence="4">JCM 4957</strain>
    </source>
</reference>
<name>A0ABQ2ZI82_9ACTN</name>
<accession>A0ABQ2ZI82</accession>
<evidence type="ECO:0000313" key="4">
    <source>
        <dbReference type="Proteomes" id="UP000653308"/>
    </source>
</evidence>
<comment type="similarity">
    <text evidence="1">Belongs to the universal stress protein A family.</text>
</comment>
<organism evidence="3 4">
    <name type="scientific">Streptomyces djakartensis</name>
    <dbReference type="NCBI Taxonomy" id="68193"/>
    <lineage>
        <taxon>Bacteria</taxon>
        <taxon>Bacillati</taxon>
        <taxon>Actinomycetota</taxon>
        <taxon>Actinomycetes</taxon>
        <taxon>Kitasatosporales</taxon>
        <taxon>Streptomycetaceae</taxon>
        <taxon>Streptomyces</taxon>
    </lineage>
</organism>
<evidence type="ECO:0000259" key="2">
    <source>
        <dbReference type="Pfam" id="PF00582"/>
    </source>
</evidence>
<proteinExistence type="inferred from homology"/>
<evidence type="ECO:0000256" key="1">
    <source>
        <dbReference type="ARBA" id="ARBA00008791"/>
    </source>
</evidence>
<keyword evidence="4" id="KW-1185">Reference proteome</keyword>
<dbReference type="PRINTS" id="PR01438">
    <property type="entry name" value="UNVRSLSTRESS"/>
</dbReference>
<dbReference type="EMBL" id="BMWE01000005">
    <property type="protein sequence ID" value="GGY15853.1"/>
    <property type="molecule type" value="Genomic_DNA"/>
</dbReference>